<feature type="region of interest" description="Disordered" evidence="1">
    <location>
        <begin position="1"/>
        <end position="38"/>
    </location>
</feature>
<sequence>MHCNGQQKALVKRKRKTRVPDKSASAVQVPSSISPEQSLSTVTELGSIKCRQPRVRVSPIDGGSKGVARVPFGADVSAGRGGPAVPPPVAALPPLRVIHSHIQPPPPRSPSFRSDARGSDSSPAFFPIGRPSPRGFSGCSPPAQSTERSVVASSALPPPPRRGIASADPARQSTGGSHPLPRRNMARAGCAARTGA</sequence>
<feature type="region of interest" description="Disordered" evidence="1">
    <location>
        <begin position="76"/>
        <end position="196"/>
    </location>
</feature>
<gene>
    <name evidence="2" type="ORF">HPB51_015202</name>
</gene>
<evidence type="ECO:0000313" key="2">
    <source>
        <dbReference type="EMBL" id="KAH8018997.1"/>
    </source>
</evidence>
<protein>
    <submittedName>
        <fullName evidence="2">Uncharacterized protein</fullName>
    </submittedName>
</protein>
<dbReference type="EMBL" id="JABSTU010000010">
    <property type="protein sequence ID" value="KAH8018997.1"/>
    <property type="molecule type" value="Genomic_DNA"/>
</dbReference>
<keyword evidence="3" id="KW-1185">Reference proteome</keyword>
<accession>A0A9J6D9X6</accession>
<organism evidence="2 3">
    <name type="scientific">Rhipicephalus microplus</name>
    <name type="common">Cattle tick</name>
    <name type="synonym">Boophilus microplus</name>
    <dbReference type="NCBI Taxonomy" id="6941"/>
    <lineage>
        <taxon>Eukaryota</taxon>
        <taxon>Metazoa</taxon>
        <taxon>Ecdysozoa</taxon>
        <taxon>Arthropoda</taxon>
        <taxon>Chelicerata</taxon>
        <taxon>Arachnida</taxon>
        <taxon>Acari</taxon>
        <taxon>Parasitiformes</taxon>
        <taxon>Ixodida</taxon>
        <taxon>Ixodoidea</taxon>
        <taxon>Ixodidae</taxon>
        <taxon>Rhipicephalinae</taxon>
        <taxon>Rhipicephalus</taxon>
        <taxon>Boophilus</taxon>
    </lineage>
</organism>
<feature type="compositionally biased region" description="Polar residues" evidence="1">
    <location>
        <begin position="25"/>
        <end position="38"/>
    </location>
</feature>
<dbReference type="Proteomes" id="UP000821866">
    <property type="component" value="Chromosome 8"/>
</dbReference>
<proteinExistence type="predicted"/>
<comment type="caution">
    <text evidence="2">The sequence shown here is derived from an EMBL/GenBank/DDBJ whole genome shotgun (WGS) entry which is preliminary data.</text>
</comment>
<dbReference type="AlphaFoldDB" id="A0A9J6D9X6"/>
<name>A0A9J6D9X6_RHIMP</name>
<evidence type="ECO:0000256" key="1">
    <source>
        <dbReference type="SAM" id="MobiDB-lite"/>
    </source>
</evidence>
<evidence type="ECO:0000313" key="3">
    <source>
        <dbReference type="Proteomes" id="UP000821866"/>
    </source>
</evidence>
<reference evidence="2" key="1">
    <citation type="journal article" date="2020" name="Cell">
        <title>Large-Scale Comparative Analyses of Tick Genomes Elucidate Their Genetic Diversity and Vector Capacities.</title>
        <authorList>
            <consortium name="Tick Genome and Microbiome Consortium (TIGMIC)"/>
            <person name="Jia N."/>
            <person name="Wang J."/>
            <person name="Shi W."/>
            <person name="Du L."/>
            <person name="Sun Y."/>
            <person name="Zhan W."/>
            <person name="Jiang J.F."/>
            <person name="Wang Q."/>
            <person name="Zhang B."/>
            <person name="Ji P."/>
            <person name="Bell-Sakyi L."/>
            <person name="Cui X.M."/>
            <person name="Yuan T.T."/>
            <person name="Jiang B.G."/>
            <person name="Yang W.F."/>
            <person name="Lam T.T."/>
            <person name="Chang Q.C."/>
            <person name="Ding S.J."/>
            <person name="Wang X.J."/>
            <person name="Zhu J.G."/>
            <person name="Ruan X.D."/>
            <person name="Zhao L."/>
            <person name="Wei J.T."/>
            <person name="Ye R.Z."/>
            <person name="Que T.C."/>
            <person name="Du C.H."/>
            <person name="Zhou Y.H."/>
            <person name="Cheng J.X."/>
            <person name="Dai P.F."/>
            <person name="Guo W.B."/>
            <person name="Han X.H."/>
            <person name="Huang E.J."/>
            <person name="Li L.F."/>
            <person name="Wei W."/>
            <person name="Gao Y.C."/>
            <person name="Liu J.Z."/>
            <person name="Shao H.Z."/>
            <person name="Wang X."/>
            <person name="Wang C.C."/>
            <person name="Yang T.C."/>
            <person name="Huo Q.B."/>
            <person name="Li W."/>
            <person name="Chen H.Y."/>
            <person name="Chen S.E."/>
            <person name="Zhou L.G."/>
            <person name="Ni X.B."/>
            <person name="Tian J.H."/>
            <person name="Sheng Y."/>
            <person name="Liu T."/>
            <person name="Pan Y.S."/>
            <person name="Xia L.Y."/>
            <person name="Li J."/>
            <person name="Zhao F."/>
            <person name="Cao W.C."/>
        </authorList>
    </citation>
    <scope>NUCLEOTIDE SEQUENCE</scope>
    <source>
        <strain evidence="2">Rmic-2018</strain>
    </source>
</reference>
<reference evidence="2" key="2">
    <citation type="submission" date="2021-09" db="EMBL/GenBank/DDBJ databases">
        <authorList>
            <person name="Jia N."/>
            <person name="Wang J."/>
            <person name="Shi W."/>
            <person name="Du L."/>
            <person name="Sun Y."/>
            <person name="Zhan W."/>
            <person name="Jiang J."/>
            <person name="Wang Q."/>
            <person name="Zhang B."/>
            <person name="Ji P."/>
            <person name="Sakyi L.B."/>
            <person name="Cui X."/>
            <person name="Yuan T."/>
            <person name="Jiang B."/>
            <person name="Yang W."/>
            <person name="Lam T.T.-Y."/>
            <person name="Chang Q."/>
            <person name="Ding S."/>
            <person name="Wang X."/>
            <person name="Zhu J."/>
            <person name="Ruan X."/>
            <person name="Zhao L."/>
            <person name="Wei J."/>
            <person name="Que T."/>
            <person name="Du C."/>
            <person name="Cheng J."/>
            <person name="Dai P."/>
            <person name="Han X."/>
            <person name="Huang E."/>
            <person name="Gao Y."/>
            <person name="Liu J."/>
            <person name="Shao H."/>
            <person name="Ye R."/>
            <person name="Li L."/>
            <person name="Wei W."/>
            <person name="Wang X."/>
            <person name="Wang C."/>
            <person name="Huo Q."/>
            <person name="Li W."/>
            <person name="Guo W."/>
            <person name="Chen H."/>
            <person name="Chen S."/>
            <person name="Zhou L."/>
            <person name="Zhou L."/>
            <person name="Ni X."/>
            <person name="Tian J."/>
            <person name="Zhou Y."/>
            <person name="Sheng Y."/>
            <person name="Liu T."/>
            <person name="Pan Y."/>
            <person name="Xia L."/>
            <person name="Li J."/>
            <person name="Zhao F."/>
            <person name="Cao W."/>
        </authorList>
    </citation>
    <scope>NUCLEOTIDE SEQUENCE</scope>
    <source>
        <strain evidence="2">Rmic-2018</strain>
        <tissue evidence="2">Larvae</tissue>
    </source>
</reference>